<dbReference type="PANTHER" id="PTHR44196">
    <property type="entry name" value="DEHYDROGENASE/REDUCTASE SDR FAMILY MEMBER 7B"/>
    <property type="match status" value="1"/>
</dbReference>
<dbReference type="EMBL" id="LITQ01000001">
    <property type="protein sequence ID" value="OAA95020.1"/>
    <property type="molecule type" value="Genomic_DNA"/>
</dbReference>
<reference evidence="4 6" key="1">
    <citation type="journal article" date="2015" name="Biotechnol. Bioeng.">
        <title>Genome sequence and phenotypic characterization of Caulobacter segnis.</title>
        <authorList>
            <person name="Patel S."/>
            <person name="Fletcher B."/>
            <person name="Scott D.C."/>
            <person name="Ely B."/>
        </authorList>
    </citation>
    <scope>NUCLEOTIDE SEQUENCE [LARGE SCALE GENOMIC DNA]</scope>
    <source>
        <strain evidence="4 6">PS02</strain>
    </source>
</reference>
<evidence type="ECO:0000313" key="4">
    <source>
        <dbReference type="EMBL" id="OAA95020.1"/>
    </source>
</evidence>
<gene>
    <name evidence="5" type="ORF">CLCOS_19950</name>
    <name evidence="4" type="ORF">WX73_01429</name>
</gene>
<dbReference type="GO" id="GO:0016491">
    <property type="term" value="F:oxidoreductase activity"/>
    <property type="evidence" value="ECO:0007669"/>
    <property type="project" value="UniProtKB-KW"/>
</dbReference>
<evidence type="ECO:0000256" key="3">
    <source>
        <dbReference type="RuleBase" id="RU000363"/>
    </source>
</evidence>
<dbReference type="EMBL" id="LROR01000046">
    <property type="protein sequence ID" value="OBR94273.1"/>
    <property type="molecule type" value="Genomic_DNA"/>
</dbReference>
<dbReference type="RefSeq" id="WP_063599917.1">
    <property type="nucleotide sequence ID" value="NZ_LITQ01000001.1"/>
</dbReference>
<dbReference type="Proteomes" id="UP000093694">
    <property type="component" value="Unassembled WGS sequence"/>
</dbReference>
<dbReference type="PATRIC" id="fig|1705578.3.peg.249"/>
<comment type="similarity">
    <text evidence="1 3">Belongs to the short-chain dehydrogenases/reductases (SDR) family.</text>
</comment>
<dbReference type="PIRSF" id="PIRSF000126">
    <property type="entry name" value="11-beta-HSD1"/>
    <property type="match status" value="1"/>
</dbReference>
<dbReference type="InterPro" id="IPR002347">
    <property type="entry name" value="SDR_fam"/>
</dbReference>
<keyword evidence="7" id="KW-1185">Reference proteome</keyword>
<name>A0A166UL78_9CLOT</name>
<comment type="caution">
    <text evidence="4">The sequence shown here is derived from an EMBL/GenBank/DDBJ whole genome shotgun (WGS) entry which is preliminary data.</text>
</comment>
<dbReference type="Proteomes" id="UP000077384">
    <property type="component" value="Unassembled WGS sequence"/>
</dbReference>
<dbReference type="EC" id="1.-.-.-" evidence="4 5"/>
<dbReference type="AlphaFoldDB" id="A0A166UL78"/>
<dbReference type="GO" id="GO:0016020">
    <property type="term" value="C:membrane"/>
    <property type="evidence" value="ECO:0007669"/>
    <property type="project" value="TreeGrafter"/>
</dbReference>
<evidence type="ECO:0000313" key="7">
    <source>
        <dbReference type="Proteomes" id="UP000093694"/>
    </source>
</evidence>
<dbReference type="SUPFAM" id="SSF51735">
    <property type="entry name" value="NAD(P)-binding Rossmann-fold domains"/>
    <property type="match status" value="1"/>
</dbReference>
<proteinExistence type="inferred from homology"/>
<evidence type="ECO:0000256" key="2">
    <source>
        <dbReference type="ARBA" id="ARBA00023002"/>
    </source>
</evidence>
<dbReference type="Gene3D" id="3.40.50.720">
    <property type="entry name" value="NAD(P)-binding Rossmann-like Domain"/>
    <property type="match status" value="1"/>
</dbReference>
<evidence type="ECO:0000313" key="5">
    <source>
        <dbReference type="EMBL" id="OBR94273.1"/>
    </source>
</evidence>
<dbReference type="PRINTS" id="PR00080">
    <property type="entry name" value="SDRFAMILY"/>
</dbReference>
<dbReference type="InterPro" id="IPR036291">
    <property type="entry name" value="NAD(P)-bd_dom_sf"/>
</dbReference>
<dbReference type="PRINTS" id="PR00081">
    <property type="entry name" value="GDHRDH"/>
</dbReference>
<dbReference type="PANTHER" id="PTHR44196:SF2">
    <property type="entry name" value="SHORT-CHAIN DEHYDROGENASE-RELATED"/>
    <property type="match status" value="1"/>
</dbReference>
<keyword evidence="2 4" id="KW-0560">Oxidoreductase</keyword>
<sequence length="262" mass="28919">MTLNNEKTVLITGASSGIGLELAKLFSKDGYNLILVARSENKLEEIAKNLIKKYNINVHIIKEDLSKRESVKDLFLKVQQLGIRVTTLVNNAGAGYCGLFHEIDIDKDEKMIGLNIEAITYLTKLFSKEMIKLKKGSILNVASTGSYEPGPYIAVYYASKAYVLSFSQALENELKPYGIKVCTLCPGATKTGFSKNAGKKDIKTAMSAEKTAKIAYKGFMKNKSVIIPGFFNKIAVLFCKLLPGKISAVVVRRIQENVTKNF</sequence>
<dbReference type="CDD" id="cd05233">
    <property type="entry name" value="SDR_c"/>
    <property type="match status" value="1"/>
</dbReference>
<reference evidence="5 7" key="2">
    <citation type="journal article" date="2016" name="Front. Microbiol.">
        <title>Industrial Acetogenic Biocatalysts: A Comparative Metabolic and Genomic Analysis.</title>
        <authorList>
            <person name="Bengelsdorf F."/>
            <person name="Poehlein A."/>
            <person name="Sonja S."/>
            <person name="Erz C."/>
            <person name="Hummel T."/>
            <person name="Hoffmeister S."/>
            <person name="Daniel R."/>
            <person name="Durre P."/>
        </authorList>
    </citation>
    <scope>NUCLEOTIDE SEQUENCE [LARGE SCALE GENOMIC DNA]</scope>
    <source>
        <strain evidence="5 7">PTA-10522</strain>
    </source>
</reference>
<evidence type="ECO:0000313" key="6">
    <source>
        <dbReference type="Proteomes" id="UP000077384"/>
    </source>
</evidence>
<protein>
    <submittedName>
        <fullName evidence="4 5">Oxidoreductase</fullName>
        <ecNumber evidence="4 5">1.-.-.-</ecNumber>
    </submittedName>
</protein>
<dbReference type="Pfam" id="PF00106">
    <property type="entry name" value="adh_short"/>
    <property type="match status" value="1"/>
</dbReference>
<accession>A0A166UL78</accession>
<organism evidence="4 6">
    <name type="scientific">Clostridium coskatii</name>
    <dbReference type="NCBI Taxonomy" id="1705578"/>
    <lineage>
        <taxon>Bacteria</taxon>
        <taxon>Bacillati</taxon>
        <taxon>Bacillota</taxon>
        <taxon>Clostridia</taxon>
        <taxon>Eubacteriales</taxon>
        <taxon>Clostridiaceae</taxon>
        <taxon>Clostridium</taxon>
    </lineage>
</organism>
<evidence type="ECO:0000256" key="1">
    <source>
        <dbReference type="ARBA" id="ARBA00006484"/>
    </source>
</evidence>